<evidence type="ECO:0000259" key="2">
    <source>
        <dbReference type="Pfam" id="PF00857"/>
    </source>
</evidence>
<feature type="domain" description="Isochorismatase-like" evidence="2">
    <location>
        <begin position="10"/>
        <end position="167"/>
    </location>
</feature>
<dbReference type="InterPro" id="IPR000868">
    <property type="entry name" value="Isochorismatase-like_dom"/>
</dbReference>
<proteinExistence type="predicted"/>
<name>A0AAJ2PMW3_9ACTN</name>
<protein>
    <submittedName>
        <fullName evidence="3">Cysteine hydrolase</fullName>
    </submittedName>
</protein>
<dbReference type="Pfam" id="PF00857">
    <property type="entry name" value="Isochorismatase"/>
    <property type="match status" value="1"/>
</dbReference>
<accession>A0AAJ2PMW3</accession>
<dbReference type="RefSeq" id="WP_037695606.1">
    <property type="nucleotide sequence ID" value="NZ_JARAWN010000037.1"/>
</dbReference>
<dbReference type="GO" id="GO:0016787">
    <property type="term" value="F:hydrolase activity"/>
    <property type="evidence" value="ECO:0007669"/>
    <property type="project" value="UniProtKB-KW"/>
</dbReference>
<sequence>MSASGPPDLLAVIDMQCVFAEPASPWAAPRFAEAAAGVRRLLPAFAGRSVFTRFVAPERPEGAWRAYYAQAPFALQPPDARLWQLVDELSDEARDVVDAPTFGKWGPELSARLGTGGRLVLAGVSTDCCVLSTALAAADAGVEVLVVADACAGADDESHAKALYVLDLYRPLVRVVTVDQVLAQSRPEPR</sequence>
<evidence type="ECO:0000256" key="1">
    <source>
        <dbReference type="ARBA" id="ARBA00022801"/>
    </source>
</evidence>
<dbReference type="Gene3D" id="3.40.50.850">
    <property type="entry name" value="Isochorismatase-like"/>
    <property type="match status" value="1"/>
</dbReference>
<keyword evidence="1 3" id="KW-0378">Hydrolase</keyword>
<dbReference type="Proteomes" id="UP001273589">
    <property type="component" value="Unassembled WGS sequence"/>
</dbReference>
<dbReference type="InterPro" id="IPR036380">
    <property type="entry name" value="Isochorismatase-like_sf"/>
</dbReference>
<organism evidence="3 4">
    <name type="scientific">Streptomyces europaeiscabiei</name>
    <dbReference type="NCBI Taxonomy" id="146819"/>
    <lineage>
        <taxon>Bacteria</taxon>
        <taxon>Bacillati</taxon>
        <taxon>Actinomycetota</taxon>
        <taxon>Actinomycetes</taxon>
        <taxon>Kitasatosporales</taxon>
        <taxon>Streptomycetaceae</taxon>
        <taxon>Streptomyces</taxon>
    </lineage>
</organism>
<comment type="caution">
    <text evidence="3">The sequence shown here is derived from an EMBL/GenBank/DDBJ whole genome shotgun (WGS) entry which is preliminary data.</text>
</comment>
<dbReference type="PANTHER" id="PTHR43540">
    <property type="entry name" value="PEROXYUREIDOACRYLATE/UREIDOACRYLATE AMIDOHYDROLASE-RELATED"/>
    <property type="match status" value="1"/>
</dbReference>
<gene>
    <name evidence="3" type="ORF">PV367_09060</name>
</gene>
<evidence type="ECO:0000313" key="3">
    <source>
        <dbReference type="EMBL" id="MDX3129936.1"/>
    </source>
</evidence>
<dbReference type="InterPro" id="IPR050272">
    <property type="entry name" value="Isochorismatase-like_hydrls"/>
</dbReference>
<dbReference type="PANTHER" id="PTHR43540:SF1">
    <property type="entry name" value="ISOCHORISMATASE HYDROLASE"/>
    <property type="match status" value="1"/>
</dbReference>
<dbReference type="SUPFAM" id="SSF52499">
    <property type="entry name" value="Isochorismatase-like hydrolases"/>
    <property type="match status" value="1"/>
</dbReference>
<dbReference type="AlphaFoldDB" id="A0AAJ2PMW3"/>
<evidence type="ECO:0000313" key="4">
    <source>
        <dbReference type="Proteomes" id="UP001273589"/>
    </source>
</evidence>
<dbReference type="CDD" id="cd00431">
    <property type="entry name" value="cysteine_hydrolases"/>
    <property type="match status" value="1"/>
</dbReference>
<dbReference type="EMBL" id="JARAWN010000037">
    <property type="protein sequence ID" value="MDX3129936.1"/>
    <property type="molecule type" value="Genomic_DNA"/>
</dbReference>
<reference evidence="3" key="1">
    <citation type="journal article" date="2023" name="Microb. Genom.">
        <title>Mesoterricola silvestris gen. nov., sp. nov., Mesoterricola sediminis sp. nov., Geothrix oryzae sp. nov., Geothrix edaphica sp. nov., Geothrix rubra sp. nov., and Geothrix limicola sp. nov., six novel members of Acidobacteriota isolated from soils.</title>
        <authorList>
            <person name="Weisberg A.J."/>
            <person name="Pearce E."/>
            <person name="Kramer C.G."/>
            <person name="Chang J.H."/>
            <person name="Clarke C.R."/>
        </authorList>
    </citation>
    <scope>NUCLEOTIDE SEQUENCE</scope>
    <source>
        <strain evidence="3">ND06-05F</strain>
    </source>
</reference>